<evidence type="ECO:0000259" key="11">
    <source>
        <dbReference type="Pfam" id="PF05922"/>
    </source>
</evidence>
<dbReference type="InterPro" id="IPR045051">
    <property type="entry name" value="SBT"/>
</dbReference>
<dbReference type="Proteomes" id="UP001141253">
    <property type="component" value="Chromosome 1"/>
</dbReference>
<keyword evidence="5" id="KW-0732">Signal</keyword>
<feature type="region of interest" description="Disordered" evidence="9">
    <location>
        <begin position="823"/>
        <end position="845"/>
    </location>
</feature>
<feature type="domain" description="Subtilisin-like protease fibronectin type-III" evidence="12">
    <location>
        <begin position="718"/>
        <end position="814"/>
    </location>
</feature>
<dbReference type="PRINTS" id="PR00723">
    <property type="entry name" value="SUBTILISIN"/>
</dbReference>
<feature type="active site" description="Charge relay system" evidence="8">
    <location>
        <position position="270"/>
    </location>
</feature>
<dbReference type="SUPFAM" id="SSF52743">
    <property type="entry name" value="Subtilisin-like"/>
    <property type="match status" value="1"/>
</dbReference>
<evidence type="ECO:0000259" key="12">
    <source>
        <dbReference type="Pfam" id="PF17766"/>
    </source>
</evidence>
<dbReference type="PANTHER" id="PTHR10795">
    <property type="entry name" value="PROPROTEIN CONVERTASE SUBTILISIN/KEXIN"/>
    <property type="match status" value="1"/>
</dbReference>
<keyword evidence="4 8" id="KW-0645">Protease</keyword>
<dbReference type="Gene3D" id="2.60.40.2310">
    <property type="match status" value="1"/>
</dbReference>
<feature type="active site" description="Charge relay system" evidence="8">
    <location>
        <position position="193"/>
    </location>
</feature>
<feature type="compositionally biased region" description="Polar residues" evidence="9">
    <location>
        <begin position="826"/>
        <end position="845"/>
    </location>
</feature>
<evidence type="ECO:0000256" key="7">
    <source>
        <dbReference type="ARBA" id="ARBA00022825"/>
    </source>
</evidence>
<dbReference type="InterPro" id="IPR023828">
    <property type="entry name" value="Peptidase_S8_Ser-AS"/>
</dbReference>
<dbReference type="Gene3D" id="3.30.70.80">
    <property type="entry name" value="Peptidase S8 propeptide/proteinase inhibitor I9"/>
    <property type="match status" value="1"/>
</dbReference>
<dbReference type="CDD" id="cd02120">
    <property type="entry name" value="PA_subtilisin_like"/>
    <property type="match status" value="1"/>
</dbReference>
<feature type="domain" description="Peptidase S8/S53" evidence="10">
    <location>
        <begin position="184"/>
        <end position="640"/>
    </location>
</feature>
<dbReference type="InterPro" id="IPR037045">
    <property type="entry name" value="S8pro/Inhibitor_I9_sf"/>
</dbReference>
<evidence type="ECO:0000313" key="13">
    <source>
        <dbReference type="EMBL" id="KAJ6392628.1"/>
    </source>
</evidence>
<reference evidence="13" key="2">
    <citation type="journal article" date="2023" name="Int. J. Mol. Sci.">
        <title>De Novo Assembly and Annotation of 11 Diverse Shrub Willow (Salix) Genomes Reveals Novel Gene Organization in Sex-Linked Regions.</title>
        <authorList>
            <person name="Hyden B."/>
            <person name="Feng K."/>
            <person name="Yates T.B."/>
            <person name="Jawdy S."/>
            <person name="Cereghino C."/>
            <person name="Smart L.B."/>
            <person name="Muchero W."/>
        </authorList>
    </citation>
    <scope>NUCLEOTIDE SEQUENCE</scope>
    <source>
        <tissue evidence="13">Shoot tip</tissue>
    </source>
</reference>
<evidence type="ECO:0000256" key="6">
    <source>
        <dbReference type="ARBA" id="ARBA00022801"/>
    </source>
</evidence>
<dbReference type="InterPro" id="IPR015500">
    <property type="entry name" value="Peptidase_S8_subtilisin-rel"/>
</dbReference>
<evidence type="ECO:0000256" key="9">
    <source>
        <dbReference type="SAM" id="MobiDB-lite"/>
    </source>
</evidence>
<evidence type="ECO:0000256" key="5">
    <source>
        <dbReference type="ARBA" id="ARBA00022729"/>
    </source>
</evidence>
<dbReference type="InterPro" id="IPR036852">
    <property type="entry name" value="Peptidase_S8/S53_dom_sf"/>
</dbReference>
<evidence type="ECO:0000256" key="8">
    <source>
        <dbReference type="PROSITE-ProRule" id="PRU01240"/>
    </source>
</evidence>
<organism evidence="13 14">
    <name type="scientific">Salix suchowensis</name>
    <dbReference type="NCBI Taxonomy" id="1278906"/>
    <lineage>
        <taxon>Eukaryota</taxon>
        <taxon>Viridiplantae</taxon>
        <taxon>Streptophyta</taxon>
        <taxon>Embryophyta</taxon>
        <taxon>Tracheophyta</taxon>
        <taxon>Spermatophyta</taxon>
        <taxon>Magnoliopsida</taxon>
        <taxon>eudicotyledons</taxon>
        <taxon>Gunneridae</taxon>
        <taxon>Pentapetalae</taxon>
        <taxon>rosids</taxon>
        <taxon>fabids</taxon>
        <taxon>Malpighiales</taxon>
        <taxon>Salicaceae</taxon>
        <taxon>Saliceae</taxon>
        <taxon>Salix</taxon>
    </lineage>
</organism>
<dbReference type="InterPro" id="IPR034197">
    <property type="entry name" value="Peptidases_S8_3"/>
</dbReference>
<comment type="similarity">
    <text evidence="2 8">Belongs to the peptidase S8 family.</text>
</comment>
<reference evidence="13" key="1">
    <citation type="submission" date="2022-10" db="EMBL/GenBank/DDBJ databases">
        <authorList>
            <person name="Hyden B.L."/>
            <person name="Feng K."/>
            <person name="Yates T."/>
            <person name="Jawdy S."/>
            <person name="Smart L.B."/>
            <person name="Muchero W."/>
        </authorList>
    </citation>
    <scope>NUCLEOTIDE SEQUENCE</scope>
    <source>
        <tissue evidence="13">Shoot tip</tissue>
    </source>
</reference>
<dbReference type="PROSITE" id="PS00138">
    <property type="entry name" value="SUBTILASE_SER"/>
    <property type="match status" value="1"/>
</dbReference>
<comment type="caution">
    <text evidence="13">The sequence shown here is derived from an EMBL/GenBank/DDBJ whole genome shotgun (WGS) entry which is preliminary data.</text>
</comment>
<feature type="active site" description="Charge relay system" evidence="8">
    <location>
        <position position="600"/>
    </location>
</feature>
<feature type="domain" description="Inhibitor I9" evidence="11">
    <location>
        <begin position="80"/>
        <end position="159"/>
    </location>
</feature>
<dbReference type="InterPro" id="IPR010259">
    <property type="entry name" value="S8pro/Inhibitor_I9"/>
</dbReference>
<dbReference type="InterPro" id="IPR000209">
    <property type="entry name" value="Peptidase_S8/S53_dom"/>
</dbReference>
<evidence type="ECO:0000256" key="3">
    <source>
        <dbReference type="ARBA" id="ARBA00022525"/>
    </source>
</evidence>
<accession>A0ABQ9C048</accession>
<gene>
    <name evidence="13" type="ORF">OIU77_022181</name>
</gene>
<dbReference type="Pfam" id="PF05922">
    <property type="entry name" value="Inhibitor_I9"/>
    <property type="match status" value="1"/>
</dbReference>
<dbReference type="Gene3D" id="3.40.50.200">
    <property type="entry name" value="Peptidase S8/S53 domain"/>
    <property type="match status" value="1"/>
</dbReference>
<evidence type="ECO:0000256" key="4">
    <source>
        <dbReference type="ARBA" id="ARBA00022670"/>
    </source>
</evidence>
<keyword evidence="3" id="KW-0964">Secreted</keyword>
<keyword evidence="14" id="KW-1185">Reference proteome</keyword>
<evidence type="ECO:0000313" key="14">
    <source>
        <dbReference type="Proteomes" id="UP001141253"/>
    </source>
</evidence>
<protein>
    <recommendedName>
        <fullName evidence="15">Subtilisin-like protease SBT3.18</fullName>
    </recommendedName>
</protein>
<evidence type="ECO:0000259" key="10">
    <source>
        <dbReference type="Pfam" id="PF00082"/>
    </source>
</evidence>
<name>A0ABQ9C048_9ROSI</name>
<dbReference type="Pfam" id="PF00082">
    <property type="entry name" value="Peptidase_S8"/>
    <property type="match status" value="1"/>
</dbReference>
<dbReference type="InterPro" id="IPR041469">
    <property type="entry name" value="Subtilisin-like_FN3"/>
</dbReference>
<keyword evidence="6 8" id="KW-0378">Hydrolase</keyword>
<evidence type="ECO:0000256" key="2">
    <source>
        <dbReference type="ARBA" id="ARBA00011073"/>
    </source>
</evidence>
<comment type="subcellular location">
    <subcellularLocation>
        <location evidence="1">Secreted</location>
    </subcellularLocation>
</comment>
<dbReference type="CDD" id="cd04852">
    <property type="entry name" value="Peptidases_S8_3"/>
    <property type="match status" value="1"/>
</dbReference>
<dbReference type="Pfam" id="PF17766">
    <property type="entry name" value="fn3_6"/>
    <property type="match status" value="1"/>
</dbReference>
<dbReference type="PROSITE" id="PS51892">
    <property type="entry name" value="SUBTILASE"/>
    <property type="match status" value="1"/>
</dbReference>
<evidence type="ECO:0008006" key="15">
    <source>
        <dbReference type="Google" id="ProtNLM"/>
    </source>
</evidence>
<proteinExistence type="inferred from homology"/>
<dbReference type="EMBL" id="JAPFFI010000005">
    <property type="protein sequence ID" value="KAJ6392628.1"/>
    <property type="molecule type" value="Genomic_DNA"/>
</dbReference>
<keyword evidence="7 8" id="KW-0720">Serine protease</keyword>
<dbReference type="Gene3D" id="3.50.30.30">
    <property type="match status" value="1"/>
</dbReference>
<evidence type="ECO:0000256" key="1">
    <source>
        <dbReference type="ARBA" id="ARBA00004613"/>
    </source>
</evidence>
<sequence>MKKKRDREGVGVAYIHLVGTIALKGGKITSLTQEAHAMLFNPRQTCDFSRGDMAAYLQCFWGLSLSLSLSFIQSISTSHVYVVYLGLSQFRDPLVTSKSHIQLLSNVFSSEEEAKQSMLYSYKHGFSGFSAKLNSTQATTLANMKGVISVFRSRVLKLHTTRSWDFIGLTLYSSEVTPLQLTYGDDVVVGVFDTGIWPESESFKEEPGLGPIPSSWKGKCVRGEDFEPKKDCNRKLIGARYYLQGFEQEFGSLNTSGNPEYRSARDFLGHGTHTASTAVGSIVKNASMLGFALGTARGGAPRARLAVYKVCWGKDLDGNCAEADILAAFDDALHDGVKIISASFGSDPPLAPFFSSSADIGSFHAMQLGVSSVFSAGNAGPDPSLVGNVAPWAISVAASSIDRVFPTAIVIDSNFSVMGESLITKEINGRLVSAFSYFADGACLAENWNKRVAKRKIILCFSNRGPVLSAGIAQAAVLAASGLGLIFVEPPTKQIADVDIIPTVRVDVGQGNRIQIYIAQSSQNPVVKILPSKTVIGKSPAPVVASFSSRGPSPISPDILKPDVTAPGVTILAAWPSKTSPTLLPFDDRRVSWNFQSGTSMSCPHVSGVVALLHSAHPDWSPAAIRSALMTTAYTRDNTFDSILAGGSREVSGPFDIGAGHIHPSKAMDPGLVYDMKTRDYIIFLCNIGYNKNQINMLVLPSPGTDTSCSRARQTDSNINYPSITVSNLQSTMTIKRTVRNVGTKTTAIYFVSIVKPHGVEVLIWPRILIFSCFKEELSYFVTLKPLKKSKGRYDFGEIVWSDGFHYVRSPLVVLVNTSNDDDPSTVFSSNTTAARSSMQGPLRS</sequence>